<dbReference type="SUPFAM" id="SSF158446">
    <property type="entry name" value="IVS-encoded protein-like"/>
    <property type="match status" value="1"/>
</dbReference>
<accession>A0A0Q9ZM11</accession>
<gene>
    <name evidence="1" type="ORF">APR42_00285</name>
</gene>
<dbReference type="AlphaFoldDB" id="A0A0Q9ZM11"/>
<proteinExistence type="predicted"/>
<sequence length="120" mass="13299">MKTDLINCSNVFAHKCVKLAINLPKNKLGSHIEGQLIRCSTSVAANYRAACLGQSKKAFISKLGIVIEEADECIFWIEFAKDENLINEKDSKELIVEAKELTSIFIASRITAVRNQNSGK</sequence>
<dbReference type="PANTHER" id="PTHR38471">
    <property type="entry name" value="FOUR HELIX BUNDLE PROTEIN"/>
    <property type="match status" value="1"/>
</dbReference>
<evidence type="ECO:0000313" key="2">
    <source>
        <dbReference type="Proteomes" id="UP000051643"/>
    </source>
</evidence>
<organism evidence="1 2">
    <name type="scientific">Salegentibacter mishustinae</name>
    <dbReference type="NCBI Taxonomy" id="270918"/>
    <lineage>
        <taxon>Bacteria</taxon>
        <taxon>Pseudomonadati</taxon>
        <taxon>Bacteroidota</taxon>
        <taxon>Flavobacteriia</taxon>
        <taxon>Flavobacteriales</taxon>
        <taxon>Flavobacteriaceae</taxon>
        <taxon>Salegentibacter</taxon>
    </lineage>
</organism>
<comment type="caution">
    <text evidence="1">The sequence shown here is derived from an EMBL/GenBank/DDBJ whole genome shotgun (WGS) entry which is preliminary data.</text>
</comment>
<dbReference type="RefSeq" id="WP_057480165.1">
    <property type="nucleotide sequence ID" value="NZ_BMWR01000002.1"/>
</dbReference>
<dbReference type="Gene3D" id="1.20.1440.60">
    <property type="entry name" value="23S rRNA-intervening sequence"/>
    <property type="match status" value="1"/>
</dbReference>
<dbReference type="STRING" id="270918.APR42_00285"/>
<dbReference type="PIRSF" id="PIRSF035652">
    <property type="entry name" value="CHP02436"/>
    <property type="match status" value="1"/>
</dbReference>
<reference evidence="1" key="1">
    <citation type="submission" date="2015-10" db="EMBL/GenBank/DDBJ databases">
        <title>Draft genome sequence of Salegentibacter mishustinae KCTC 12263.</title>
        <authorList>
            <person name="Lin W."/>
            <person name="Zheng Q."/>
        </authorList>
    </citation>
    <scope>NUCLEOTIDE SEQUENCE [LARGE SCALE GENOMIC DNA]</scope>
    <source>
        <strain evidence="1">KCTC 12263</strain>
    </source>
</reference>
<dbReference type="NCBIfam" id="TIGR02436">
    <property type="entry name" value="four helix bundle protein"/>
    <property type="match status" value="1"/>
</dbReference>
<evidence type="ECO:0008006" key="3">
    <source>
        <dbReference type="Google" id="ProtNLM"/>
    </source>
</evidence>
<evidence type="ECO:0000313" key="1">
    <source>
        <dbReference type="EMBL" id="KRG30334.1"/>
    </source>
</evidence>
<protein>
    <recommendedName>
        <fullName evidence="3">Four helix bundle protein</fullName>
    </recommendedName>
</protein>
<dbReference type="InterPro" id="IPR012657">
    <property type="entry name" value="23S_rRNA-intervening_sequence"/>
</dbReference>
<dbReference type="OrthoDB" id="285993at2"/>
<dbReference type="InterPro" id="IPR036583">
    <property type="entry name" value="23S_rRNA_IVS_sf"/>
</dbReference>
<dbReference type="Proteomes" id="UP000051643">
    <property type="component" value="Unassembled WGS sequence"/>
</dbReference>
<name>A0A0Q9ZM11_9FLAO</name>
<keyword evidence="2" id="KW-1185">Reference proteome</keyword>
<dbReference type="Pfam" id="PF05635">
    <property type="entry name" value="23S_rRNA_IVP"/>
    <property type="match status" value="1"/>
</dbReference>
<dbReference type="PANTHER" id="PTHR38471:SF2">
    <property type="entry name" value="FOUR HELIX BUNDLE PROTEIN"/>
    <property type="match status" value="1"/>
</dbReference>
<dbReference type="EMBL" id="LKTP01000001">
    <property type="protein sequence ID" value="KRG30334.1"/>
    <property type="molecule type" value="Genomic_DNA"/>
</dbReference>